<keyword evidence="6" id="KW-1185">Reference proteome</keyword>
<evidence type="ECO:0000256" key="2">
    <source>
        <dbReference type="SAM" id="Phobius"/>
    </source>
</evidence>
<gene>
    <name evidence="5" type="primary">Aste57867_2324</name>
    <name evidence="4" type="ORF">As57867_002319</name>
    <name evidence="5" type="ORF">ASTE57867_2324</name>
</gene>
<evidence type="ECO:0000313" key="6">
    <source>
        <dbReference type="Proteomes" id="UP000332933"/>
    </source>
</evidence>
<dbReference type="Proteomes" id="UP000332933">
    <property type="component" value="Unassembled WGS sequence"/>
</dbReference>
<organism evidence="5 6">
    <name type="scientific">Aphanomyces stellatus</name>
    <dbReference type="NCBI Taxonomy" id="120398"/>
    <lineage>
        <taxon>Eukaryota</taxon>
        <taxon>Sar</taxon>
        <taxon>Stramenopiles</taxon>
        <taxon>Oomycota</taxon>
        <taxon>Saprolegniomycetes</taxon>
        <taxon>Saprolegniales</taxon>
        <taxon>Verrucalvaceae</taxon>
        <taxon>Aphanomyces</taxon>
    </lineage>
</organism>
<feature type="domain" description="Acyltransferase 3" evidence="3">
    <location>
        <begin position="45"/>
        <end position="144"/>
    </location>
</feature>
<evidence type="ECO:0000259" key="3">
    <source>
        <dbReference type="Pfam" id="PF01757"/>
    </source>
</evidence>
<dbReference type="InterPro" id="IPR050879">
    <property type="entry name" value="Acyltransferase_3"/>
</dbReference>
<protein>
    <submittedName>
        <fullName evidence="5">Aste57867_2324 protein</fullName>
    </submittedName>
</protein>
<proteinExistence type="predicted"/>
<sequence>MIEGGHEEATQTVFVSMSDTSHPSCPTDKHRQDSTTHDSIAHRPDIDGLRALAITSVIIYHAYPELLPGGFIGVDIFFVISGYLNSSILFKEYTNSTFTFVGFYSRRIRRIVPTLVLVLGFTLTMGCLWLTAAALKKMTVTLVAGCLFGANVQLLTLGEPSNAENPHESRHSI</sequence>
<evidence type="ECO:0000313" key="5">
    <source>
        <dbReference type="EMBL" id="VFT79526.1"/>
    </source>
</evidence>
<evidence type="ECO:0000256" key="1">
    <source>
        <dbReference type="SAM" id="MobiDB-lite"/>
    </source>
</evidence>
<dbReference type="EMBL" id="VJMH01000259">
    <property type="protein sequence ID" value="KAF0717377.1"/>
    <property type="molecule type" value="Genomic_DNA"/>
</dbReference>
<feature type="compositionally biased region" description="Basic and acidic residues" evidence="1">
    <location>
        <begin position="27"/>
        <end position="42"/>
    </location>
</feature>
<dbReference type="PANTHER" id="PTHR23028:SF53">
    <property type="entry name" value="ACYL_TRANSF_3 DOMAIN-CONTAINING PROTEIN"/>
    <property type="match status" value="1"/>
</dbReference>
<dbReference type="InterPro" id="IPR002656">
    <property type="entry name" value="Acyl_transf_3_dom"/>
</dbReference>
<feature type="transmembrane region" description="Helical" evidence="2">
    <location>
        <begin position="70"/>
        <end position="90"/>
    </location>
</feature>
<dbReference type="GO" id="GO:0016020">
    <property type="term" value="C:membrane"/>
    <property type="evidence" value="ECO:0007669"/>
    <property type="project" value="TreeGrafter"/>
</dbReference>
<evidence type="ECO:0000313" key="4">
    <source>
        <dbReference type="EMBL" id="KAF0717377.1"/>
    </source>
</evidence>
<feature type="region of interest" description="Disordered" evidence="1">
    <location>
        <begin position="17"/>
        <end position="42"/>
    </location>
</feature>
<keyword evidence="2" id="KW-1133">Transmembrane helix</keyword>
<dbReference type="AlphaFoldDB" id="A0A485K7A0"/>
<dbReference type="OrthoDB" id="207378at2759"/>
<dbReference type="GO" id="GO:0000271">
    <property type="term" value="P:polysaccharide biosynthetic process"/>
    <property type="evidence" value="ECO:0007669"/>
    <property type="project" value="TreeGrafter"/>
</dbReference>
<reference evidence="4" key="2">
    <citation type="submission" date="2019-06" db="EMBL/GenBank/DDBJ databases">
        <title>Genomics analysis of Aphanomyces spp. identifies a new class of oomycete effector associated with host adaptation.</title>
        <authorList>
            <person name="Gaulin E."/>
        </authorList>
    </citation>
    <scope>NUCLEOTIDE SEQUENCE</scope>
    <source>
        <strain evidence="4">CBS 578.67</strain>
    </source>
</reference>
<dbReference type="PANTHER" id="PTHR23028">
    <property type="entry name" value="ACETYLTRANSFERASE"/>
    <property type="match status" value="1"/>
</dbReference>
<keyword evidence="2" id="KW-0472">Membrane</keyword>
<name>A0A485K7A0_9STRA</name>
<feature type="transmembrane region" description="Helical" evidence="2">
    <location>
        <begin position="111"/>
        <end position="132"/>
    </location>
</feature>
<accession>A0A485K7A0</accession>
<dbReference type="EMBL" id="CAADRA010000259">
    <property type="protein sequence ID" value="VFT79526.1"/>
    <property type="molecule type" value="Genomic_DNA"/>
</dbReference>
<reference evidence="5 6" key="1">
    <citation type="submission" date="2019-03" db="EMBL/GenBank/DDBJ databases">
        <authorList>
            <person name="Gaulin E."/>
            <person name="Dumas B."/>
        </authorList>
    </citation>
    <scope>NUCLEOTIDE SEQUENCE [LARGE SCALE GENOMIC DNA]</scope>
    <source>
        <strain evidence="5">CBS 568.67</strain>
    </source>
</reference>
<dbReference type="GO" id="GO:0016747">
    <property type="term" value="F:acyltransferase activity, transferring groups other than amino-acyl groups"/>
    <property type="evidence" value="ECO:0007669"/>
    <property type="project" value="InterPro"/>
</dbReference>
<dbReference type="Pfam" id="PF01757">
    <property type="entry name" value="Acyl_transf_3"/>
    <property type="match status" value="1"/>
</dbReference>
<keyword evidence="2" id="KW-0812">Transmembrane</keyword>